<dbReference type="InterPro" id="IPR015927">
    <property type="entry name" value="Peptidase_S24_S26A/B/C"/>
</dbReference>
<dbReference type="SMART" id="SM00530">
    <property type="entry name" value="HTH_XRE"/>
    <property type="match status" value="1"/>
</dbReference>
<dbReference type="SUPFAM" id="SSF47413">
    <property type="entry name" value="lambda repressor-like DNA-binding domains"/>
    <property type="match status" value="1"/>
</dbReference>
<proteinExistence type="predicted"/>
<evidence type="ECO:0000313" key="2">
    <source>
        <dbReference type="EMBL" id="KTD34653.1"/>
    </source>
</evidence>
<protein>
    <submittedName>
        <fullName evidence="3">HTH-type transcriptional regulator</fullName>
    </submittedName>
</protein>
<gene>
    <name evidence="2" type="ORF">Lmor_1186</name>
    <name evidence="3" type="ORF">NCTC12239_00165</name>
</gene>
<accession>A0A378JW30</accession>
<evidence type="ECO:0000259" key="1">
    <source>
        <dbReference type="PROSITE" id="PS50943"/>
    </source>
</evidence>
<dbReference type="CDD" id="cd06529">
    <property type="entry name" value="S24_LexA-like"/>
    <property type="match status" value="1"/>
</dbReference>
<dbReference type="Proteomes" id="UP000254040">
    <property type="component" value="Unassembled WGS sequence"/>
</dbReference>
<dbReference type="InterPro" id="IPR036286">
    <property type="entry name" value="LexA/Signal_pep-like_sf"/>
</dbReference>
<dbReference type="EMBL" id="UGOG01000001">
    <property type="protein sequence ID" value="STX61259.1"/>
    <property type="molecule type" value="Genomic_DNA"/>
</dbReference>
<dbReference type="InterPro" id="IPR010982">
    <property type="entry name" value="Lambda_DNA-bd_dom_sf"/>
</dbReference>
<name>A0A378JW30_9GAMM</name>
<dbReference type="AlphaFoldDB" id="A0A378JW30"/>
<dbReference type="InterPro" id="IPR001387">
    <property type="entry name" value="Cro/C1-type_HTH"/>
</dbReference>
<dbReference type="Gene3D" id="2.10.109.10">
    <property type="entry name" value="Umud Fragment, subunit A"/>
    <property type="match status" value="1"/>
</dbReference>
<evidence type="ECO:0000313" key="4">
    <source>
        <dbReference type="Proteomes" id="UP000054985"/>
    </source>
</evidence>
<dbReference type="GO" id="GO:0003677">
    <property type="term" value="F:DNA binding"/>
    <property type="evidence" value="ECO:0007669"/>
    <property type="project" value="InterPro"/>
</dbReference>
<dbReference type="PROSITE" id="PS50943">
    <property type="entry name" value="HTH_CROC1"/>
    <property type="match status" value="1"/>
</dbReference>
<keyword evidence="4" id="KW-1185">Reference proteome</keyword>
<dbReference type="SUPFAM" id="SSF51306">
    <property type="entry name" value="LexA/Signal peptidase"/>
    <property type="match status" value="1"/>
</dbReference>
<dbReference type="CDD" id="cd00093">
    <property type="entry name" value="HTH_XRE"/>
    <property type="match status" value="1"/>
</dbReference>
<evidence type="ECO:0000313" key="3">
    <source>
        <dbReference type="EMBL" id="STX61259.1"/>
    </source>
</evidence>
<organism evidence="3 5">
    <name type="scientific">Legionella moravica</name>
    <dbReference type="NCBI Taxonomy" id="39962"/>
    <lineage>
        <taxon>Bacteria</taxon>
        <taxon>Pseudomonadati</taxon>
        <taxon>Pseudomonadota</taxon>
        <taxon>Gammaproteobacteria</taxon>
        <taxon>Legionellales</taxon>
        <taxon>Legionellaceae</taxon>
        <taxon>Legionella</taxon>
    </lineage>
</organism>
<reference evidence="2 4" key="1">
    <citation type="submission" date="2015-11" db="EMBL/GenBank/DDBJ databases">
        <title>Genomic analysis of 38 Legionella species identifies large and diverse effector repertoires.</title>
        <authorList>
            <person name="Burstein D."/>
            <person name="Amaro F."/>
            <person name="Zusman T."/>
            <person name="Lifshitz Z."/>
            <person name="Cohen O."/>
            <person name="Gilbert J.A."/>
            <person name="Pupko T."/>
            <person name="Shuman H.A."/>
            <person name="Segal G."/>
        </authorList>
    </citation>
    <scope>NUCLEOTIDE SEQUENCE [LARGE SCALE GENOMIC DNA]</scope>
    <source>
        <strain evidence="2 4">ATCC 43877</strain>
    </source>
</reference>
<sequence>MVILVLHRCNSLHQCKLLHLCNESQGMTTNILSESNNLQLAQTLTDLIERENKLTPAALARKLGIPTNKITRILNGDVTDPKASTLLQIANYFGITIEQLLGLESIVREGTSITEPLAQSLPIYEFSHPTRMTNEWYRWSSNEIDGDYFALAIDTDLYEPTFPQNSLLIVNPDMMPDDRSYIVVKRNDSPQHCSIKKYVLEGTQGYLYPINPKLPVELFDRNLYTVAGVILEVHQKLRSKK</sequence>
<dbReference type="InterPro" id="IPR039418">
    <property type="entry name" value="LexA-like"/>
</dbReference>
<dbReference type="Gene3D" id="1.10.260.40">
    <property type="entry name" value="lambda repressor-like DNA-binding domains"/>
    <property type="match status" value="1"/>
</dbReference>
<dbReference type="Proteomes" id="UP000054985">
    <property type="component" value="Unassembled WGS sequence"/>
</dbReference>
<feature type="domain" description="HTH cro/C1-type" evidence="1">
    <location>
        <begin position="51"/>
        <end position="100"/>
    </location>
</feature>
<dbReference type="Pfam" id="PF13443">
    <property type="entry name" value="HTH_26"/>
    <property type="match status" value="1"/>
</dbReference>
<evidence type="ECO:0000313" key="5">
    <source>
        <dbReference type="Proteomes" id="UP000254040"/>
    </source>
</evidence>
<dbReference type="Pfam" id="PF00717">
    <property type="entry name" value="Peptidase_S24"/>
    <property type="match status" value="1"/>
</dbReference>
<reference evidence="3 5" key="2">
    <citation type="submission" date="2018-06" db="EMBL/GenBank/DDBJ databases">
        <authorList>
            <consortium name="Pathogen Informatics"/>
            <person name="Doyle S."/>
        </authorList>
    </citation>
    <scope>NUCLEOTIDE SEQUENCE [LARGE SCALE GENOMIC DNA]</scope>
    <source>
        <strain evidence="3 5">NCTC12239</strain>
    </source>
</reference>
<dbReference type="STRING" id="39962.Lmor_1186"/>
<dbReference type="EMBL" id="LNYN01000019">
    <property type="protein sequence ID" value="KTD34653.1"/>
    <property type="molecule type" value="Genomic_DNA"/>
</dbReference>